<dbReference type="InterPro" id="IPR052978">
    <property type="entry name" value="GAP_dehydrogenase"/>
</dbReference>
<keyword evidence="3" id="KW-1185">Reference proteome</keyword>
<dbReference type="PANTHER" id="PTHR42955">
    <property type="entry name" value="GLYCERALDEHYDE-3-PHOSPHATE DEHYDROGENASE"/>
    <property type="match status" value="1"/>
</dbReference>
<dbReference type="Gene3D" id="3.30.360.10">
    <property type="entry name" value="Dihydrodipicolinate Reductase, domain 2"/>
    <property type="match status" value="1"/>
</dbReference>
<reference evidence="2" key="2">
    <citation type="journal article" date="2021" name="Syst. Appl. Microbiol.">
        <title>Roseomonas hellenica sp. nov., isolated from roots of wild-growing Alkanna tinctoria.</title>
        <authorList>
            <person name="Rat A."/>
            <person name="Naranjo H.D."/>
            <person name="Lebbe L."/>
            <person name="Cnockaert M."/>
            <person name="Krigas N."/>
            <person name="Grigoriadou K."/>
            <person name="Maloupa E."/>
            <person name="Willems A."/>
        </authorList>
    </citation>
    <scope>NUCLEOTIDE SEQUENCE</scope>
    <source>
        <strain evidence="2">LMG 31228</strain>
    </source>
</reference>
<comment type="caution">
    <text evidence="2">The sequence shown here is derived from an EMBL/GenBank/DDBJ whole genome shotgun (WGS) entry which is preliminary data.</text>
</comment>
<dbReference type="Pfam" id="PF02800">
    <property type="entry name" value="Gp_dh_C"/>
    <property type="match status" value="1"/>
</dbReference>
<dbReference type="SUPFAM" id="SSF55347">
    <property type="entry name" value="Glyceraldehyde-3-phosphate dehydrogenase-like, C-terminal domain"/>
    <property type="match status" value="1"/>
</dbReference>
<dbReference type="InterPro" id="IPR020829">
    <property type="entry name" value="GlycerAld_3-P_DH_cat"/>
</dbReference>
<accession>A0A9X9XKF5</accession>
<dbReference type="RefSeq" id="WP_211850007.1">
    <property type="nucleotide sequence ID" value="NZ_JAAEDL010000061.1"/>
</dbReference>
<evidence type="ECO:0000259" key="1">
    <source>
        <dbReference type="Pfam" id="PF02800"/>
    </source>
</evidence>
<reference evidence="2" key="1">
    <citation type="submission" date="2020-01" db="EMBL/GenBank/DDBJ databases">
        <authorList>
            <person name="Rat A."/>
        </authorList>
    </citation>
    <scope>NUCLEOTIDE SEQUENCE</scope>
    <source>
        <strain evidence="2">LMG 31228</strain>
    </source>
</reference>
<sequence length="129" mass="13517">MSNRGAKRVVAAVPLKFDSVRNVVIGVHRQALRSGAASDRHRGVLAPPKCLAPVVQMAREASGTRHGQIDTIHDPTNIGVVVDAPHRNRRRTHSAMLSLAPTATGIAAAMPLACRAFTPAPPEAHGASA</sequence>
<organism evidence="2 3">
    <name type="scientific">Neoroseomonas eburnea</name>
    <dbReference type="NCBI Taxonomy" id="1346889"/>
    <lineage>
        <taxon>Bacteria</taxon>
        <taxon>Pseudomonadati</taxon>
        <taxon>Pseudomonadota</taxon>
        <taxon>Alphaproteobacteria</taxon>
        <taxon>Acetobacterales</taxon>
        <taxon>Acetobacteraceae</taxon>
        <taxon>Neoroseomonas</taxon>
    </lineage>
</organism>
<name>A0A9X9XKF5_9PROT</name>
<dbReference type="Gene3D" id="3.40.50.720">
    <property type="entry name" value="NAD(P)-binding Rossmann-like Domain"/>
    <property type="match status" value="1"/>
</dbReference>
<protein>
    <recommendedName>
        <fullName evidence="1">Glyceraldehyde 3-phosphate dehydrogenase catalytic domain-containing protein</fullName>
    </recommendedName>
</protein>
<feature type="domain" description="Glyceraldehyde 3-phosphate dehydrogenase catalytic" evidence="1">
    <location>
        <begin position="51"/>
        <end position="110"/>
    </location>
</feature>
<proteinExistence type="predicted"/>
<evidence type="ECO:0000313" key="3">
    <source>
        <dbReference type="Proteomes" id="UP001138709"/>
    </source>
</evidence>
<dbReference type="AlphaFoldDB" id="A0A9X9XKF5"/>
<dbReference type="EMBL" id="JAAEDL010000061">
    <property type="protein sequence ID" value="MBR0684191.1"/>
    <property type="molecule type" value="Genomic_DNA"/>
</dbReference>
<dbReference type="PANTHER" id="PTHR42955:SF1">
    <property type="entry name" value="GLYCERALDEHYDE-3-PHOSPHATE DEHYDROGENASE"/>
    <property type="match status" value="1"/>
</dbReference>
<dbReference type="Proteomes" id="UP001138709">
    <property type="component" value="Unassembled WGS sequence"/>
</dbReference>
<dbReference type="GO" id="GO:0016620">
    <property type="term" value="F:oxidoreductase activity, acting on the aldehyde or oxo group of donors, NAD or NADP as acceptor"/>
    <property type="evidence" value="ECO:0007669"/>
    <property type="project" value="InterPro"/>
</dbReference>
<evidence type="ECO:0000313" key="2">
    <source>
        <dbReference type="EMBL" id="MBR0684191.1"/>
    </source>
</evidence>
<gene>
    <name evidence="2" type="ORF">GXW74_27245</name>
</gene>